<protein>
    <submittedName>
        <fullName evidence="2">Uncharacterized protein</fullName>
    </submittedName>
</protein>
<keyword evidence="1" id="KW-0472">Membrane</keyword>
<organism evidence="2 3">
    <name type="scientific">Salinicoccus sesuvii</name>
    <dbReference type="NCBI Taxonomy" id="868281"/>
    <lineage>
        <taxon>Bacteria</taxon>
        <taxon>Bacillati</taxon>
        <taxon>Bacillota</taxon>
        <taxon>Bacilli</taxon>
        <taxon>Bacillales</taxon>
        <taxon>Staphylococcaceae</taxon>
        <taxon>Salinicoccus</taxon>
    </lineage>
</organism>
<keyword evidence="1" id="KW-1133">Transmembrane helix</keyword>
<comment type="caution">
    <text evidence="2">The sequence shown here is derived from an EMBL/GenBank/DDBJ whole genome shotgun (WGS) entry which is preliminary data.</text>
</comment>
<evidence type="ECO:0000256" key="1">
    <source>
        <dbReference type="SAM" id="Phobius"/>
    </source>
</evidence>
<gene>
    <name evidence="2" type="ORF">ACFOEO_01895</name>
</gene>
<accession>A0ABV7N280</accession>
<evidence type="ECO:0000313" key="3">
    <source>
        <dbReference type="Proteomes" id="UP001595637"/>
    </source>
</evidence>
<proteinExistence type="predicted"/>
<reference evidence="3" key="1">
    <citation type="journal article" date="2019" name="Int. J. Syst. Evol. Microbiol.">
        <title>The Global Catalogue of Microorganisms (GCM) 10K type strain sequencing project: providing services to taxonomists for standard genome sequencing and annotation.</title>
        <authorList>
            <consortium name="The Broad Institute Genomics Platform"/>
            <consortium name="The Broad Institute Genome Sequencing Center for Infectious Disease"/>
            <person name="Wu L."/>
            <person name="Ma J."/>
        </authorList>
    </citation>
    <scope>NUCLEOTIDE SEQUENCE [LARGE SCALE GENOMIC DNA]</scope>
    <source>
        <strain evidence="3">CCM 7756</strain>
    </source>
</reference>
<keyword evidence="3" id="KW-1185">Reference proteome</keyword>
<dbReference type="Proteomes" id="UP001595637">
    <property type="component" value="Unassembled WGS sequence"/>
</dbReference>
<sequence length="60" mass="6408">MNGSVILIVEITELFNDSISPVLSVATMFIFAIAFFSIILGVGLFNSLIACIVKLSMGII</sequence>
<dbReference type="RefSeq" id="WP_380651109.1">
    <property type="nucleotide sequence ID" value="NZ_JBHRVQ010000001.1"/>
</dbReference>
<dbReference type="EMBL" id="JBHRVQ010000001">
    <property type="protein sequence ID" value="MFC3387349.1"/>
    <property type="molecule type" value="Genomic_DNA"/>
</dbReference>
<evidence type="ECO:0000313" key="2">
    <source>
        <dbReference type="EMBL" id="MFC3387349.1"/>
    </source>
</evidence>
<name>A0ABV7N280_9STAP</name>
<keyword evidence="1" id="KW-0812">Transmembrane</keyword>
<feature type="transmembrane region" description="Helical" evidence="1">
    <location>
        <begin position="28"/>
        <end position="53"/>
    </location>
</feature>